<evidence type="ECO:0000256" key="2">
    <source>
        <dbReference type="ARBA" id="ARBA00011027"/>
    </source>
</evidence>
<dbReference type="Bgee" id="ENSLOCG00000014410">
    <property type="expression patterns" value="Expressed in bone element and 13 other cell types or tissues"/>
</dbReference>
<dbReference type="STRING" id="7918.ENSLOCP00000017740"/>
<dbReference type="SMART" id="SM00206">
    <property type="entry name" value="NTR"/>
    <property type="match status" value="1"/>
</dbReference>
<name>W5NAT1_LEPOC</name>
<dbReference type="PROSITE" id="PS00288">
    <property type="entry name" value="TIMP"/>
    <property type="match status" value="1"/>
</dbReference>
<keyword evidence="9 13" id="KW-1015">Disulfide bond</keyword>
<feature type="disulfide bond" evidence="13">
    <location>
        <begin position="31"/>
        <end position="132"/>
    </location>
</feature>
<dbReference type="GO" id="GO:0031012">
    <property type="term" value="C:extracellular matrix"/>
    <property type="evidence" value="ECO:0000318"/>
    <property type="project" value="GO_Central"/>
</dbReference>
<dbReference type="Pfam" id="PF00965">
    <property type="entry name" value="TIMP"/>
    <property type="match status" value="1"/>
</dbReference>
<dbReference type="GO" id="GO:0009725">
    <property type="term" value="P:response to hormone"/>
    <property type="evidence" value="ECO:0000318"/>
    <property type="project" value="GO_Central"/>
</dbReference>
<dbReference type="PANTHER" id="PTHR11844:SF24">
    <property type="entry name" value="METALLOPROTEINASE INHIBITOR 2"/>
    <property type="match status" value="1"/>
</dbReference>
<keyword evidence="5" id="KW-0483">Metalloprotease inhibitor</keyword>
<dbReference type="PANTHER" id="PTHR11844">
    <property type="entry name" value="METALLOPROTEASE INHIBITOR"/>
    <property type="match status" value="1"/>
</dbReference>
<dbReference type="InterPro" id="IPR008993">
    <property type="entry name" value="TIMP-like_OB-fold"/>
</dbReference>
<evidence type="ECO:0000256" key="10">
    <source>
        <dbReference type="ARBA" id="ARBA00023215"/>
    </source>
</evidence>
<evidence type="ECO:0000256" key="3">
    <source>
        <dbReference type="ARBA" id="ARBA00013520"/>
    </source>
</evidence>
<dbReference type="OMA" id="LWTDQFL"/>
<feature type="disulfide bond" evidence="13">
    <location>
        <begin position="177"/>
        <end position="198"/>
    </location>
</feature>
<feature type="chain" id="PRO_5004867498" description="Metalloproteinase inhibitor 2" evidence="14">
    <location>
        <begin position="29"/>
        <end position="227"/>
    </location>
</feature>
<dbReference type="AlphaFoldDB" id="W5NAT1"/>
<evidence type="ECO:0000256" key="11">
    <source>
        <dbReference type="ARBA" id="ARBA00030102"/>
    </source>
</evidence>
<keyword evidence="17" id="KW-1185">Reference proteome</keyword>
<evidence type="ECO:0000256" key="14">
    <source>
        <dbReference type="SAM" id="SignalP"/>
    </source>
</evidence>
<protein>
    <recommendedName>
        <fullName evidence="3">Metalloproteinase inhibitor 2</fullName>
    </recommendedName>
    <alternativeName>
        <fullName evidence="11">Tissue inhibitor of metalloproteinases 2</fullName>
    </alternativeName>
</protein>
<sequence>PSDTMSSQWCVFVSSLSLALLIGGLTDACTCGPQHPQTKFCSSDVVIRGRIVGMEYVNMDNQTDAPQWIRYEVKQTKMFKGFERVADVHYIYTPHDGGVCGFEFNLSGPAKQTELVMAGLLTEDGRVMVSVCSFIQPWDKLSTGQKRGIMYTYKDNCDCRINPCHSVPCTLTSERECLWTDGLFSRGWDQVQAQQYACVHQGEAACGWAPQKPLRPDAGLRRAPQAQ</sequence>
<evidence type="ECO:0000256" key="5">
    <source>
        <dbReference type="ARBA" id="ARBA00022608"/>
    </source>
</evidence>
<keyword evidence="4" id="KW-0964">Secreted</keyword>
<dbReference type="GO" id="GO:0051045">
    <property type="term" value="P:negative regulation of membrane protein ectodomain proteolysis"/>
    <property type="evidence" value="ECO:0000318"/>
    <property type="project" value="GO_Central"/>
</dbReference>
<evidence type="ECO:0000313" key="17">
    <source>
        <dbReference type="Proteomes" id="UP000018468"/>
    </source>
</evidence>
<evidence type="ECO:0000259" key="15">
    <source>
        <dbReference type="PROSITE" id="PS50189"/>
    </source>
</evidence>
<dbReference type="InterPro" id="IPR001820">
    <property type="entry name" value="TIMP"/>
</dbReference>
<dbReference type="InterPro" id="IPR027465">
    <property type="entry name" value="TIMP_C"/>
</dbReference>
<evidence type="ECO:0000256" key="4">
    <source>
        <dbReference type="ARBA" id="ARBA00022525"/>
    </source>
</evidence>
<evidence type="ECO:0000256" key="12">
    <source>
        <dbReference type="PIRSR" id="PIRSR601820-1"/>
    </source>
</evidence>
<feature type="domain" description="NTR" evidence="15">
    <location>
        <begin position="29"/>
        <end position="157"/>
    </location>
</feature>
<proteinExistence type="inferred from homology"/>
<dbReference type="Proteomes" id="UP000018468">
    <property type="component" value="Linkage group LG1"/>
</dbReference>
<dbReference type="InterPro" id="IPR030490">
    <property type="entry name" value="TIMP_CS"/>
</dbReference>
<feature type="disulfide bond" evidence="13">
    <location>
        <begin position="41"/>
        <end position="157"/>
    </location>
</feature>
<dbReference type="Ensembl" id="ENSLOCT00000017772.1">
    <property type="protein sequence ID" value="ENSLOCP00000017740.1"/>
    <property type="gene ID" value="ENSLOCG00000014410.1"/>
</dbReference>
<feature type="disulfide bond" evidence="13">
    <location>
        <begin position="29"/>
        <end position="100"/>
    </location>
</feature>
<evidence type="ECO:0000256" key="1">
    <source>
        <dbReference type="ARBA" id="ARBA00004613"/>
    </source>
</evidence>
<dbReference type="GO" id="GO:0034097">
    <property type="term" value="P:response to cytokine"/>
    <property type="evidence" value="ECO:0000318"/>
    <property type="project" value="GO_Central"/>
</dbReference>
<accession>W5NAT1</accession>
<dbReference type="HOGENOM" id="CLU_084029_0_0_1"/>
<reference evidence="16" key="2">
    <citation type="submission" date="2025-08" db="UniProtKB">
        <authorList>
            <consortium name="Ensembl"/>
        </authorList>
    </citation>
    <scope>IDENTIFICATION</scope>
</reference>
<feature type="signal peptide" evidence="14">
    <location>
        <begin position="1"/>
        <end position="28"/>
    </location>
</feature>
<feature type="binding site" evidence="12">
    <location>
        <position position="29"/>
    </location>
    <ligand>
        <name>Zn(2+)</name>
        <dbReference type="ChEBI" id="CHEBI:29105"/>
        <note>ligand shared with metalloproteinase partner</note>
    </ligand>
</feature>
<keyword evidence="14" id="KW-0732">Signal</keyword>
<dbReference type="GO" id="GO:0046872">
    <property type="term" value="F:metal ion binding"/>
    <property type="evidence" value="ECO:0007669"/>
    <property type="project" value="UniProtKB-KW"/>
</dbReference>
<dbReference type="EMBL" id="AHAT01006712">
    <property type="status" value="NOT_ANNOTATED_CDS"/>
    <property type="molecule type" value="Genomic_DNA"/>
</dbReference>
<evidence type="ECO:0000313" key="16">
    <source>
        <dbReference type="Ensembl" id="ENSLOCP00000017740.1"/>
    </source>
</evidence>
<dbReference type="GO" id="GO:0008191">
    <property type="term" value="F:metalloendopeptidase inhibitor activity"/>
    <property type="evidence" value="ECO:0000318"/>
    <property type="project" value="GO_Central"/>
</dbReference>
<keyword evidence="8 12" id="KW-0862">Zinc</keyword>
<organism evidence="16 17">
    <name type="scientific">Lepisosteus oculatus</name>
    <name type="common">Spotted gar</name>
    <dbReference type="NCBI Taxonomy" id="7918"/>
    <lineage>
        <taxon>Eukaryota</taxon>
        <taxon>Metazoa</taxon>
        <taxon>Chordata</taxon>
        <taxon>Craniata</taxon>
        <taxon>Vertebrata</taxon>
        <taxon>Euteleostomi</taxon>
        <taxon>Actinopterygii</taxon>
        <taxon>Neopterygii</taxon>
        <taxon>Holostei</taxon>
        <taxon>Semionotiformes</taxon>
        <taxon>Lepisosteidae</taxon>
        <taxon>Lepisosteus</taxon>
    </lineage>
</organism>
<dbReference type="PROSITE" id="PS50189">
    <property type="entry name" value="NTR"/>
    <property type="match status" value="1"/>
</dbReference>
<reference evidence="17" key="1">
    <citation type="submission" date="2011-12" db="EMBL/GenBank/DDBJ databases">
        <title>The Draft Genome of Lepisosteus oculatus.</title>
        <authorList>
            <consortium name="The Broad Institute Genome Assembly &amp; Analysis Group"/>
            <consortium name="Computational R&amp;D Group"/>
            <consortium name="and Sequencing Platform"/>
            <person name="Di Palma F."/>
            <person name="Alfoldi J."/>
            <person name="Johnson J."/>
            <person name="Berlin A."/>
            <person name="Gnerre S."/>
            <person name="Jaffe D."/>
            <person name="MacCallum I."/>
            <person name="Young S."/>
            <person name="Walker B.J."/>
            <person name="Lander E.S."/>
            <person name="Lindblad-Toh K."/>
        </authorList>
    </citation>
    <scope>NUCLEOTIDE SEQUENCE [LARGE SCALE GENOMIC DNA]</scope>
</reference>
<dbReference type="Gene3D" id="2.40.50.120">
    <property type="match status" value="1"/>
</dbReference>
<keyword evidence="7 12" id="KW-0479">Metal-binding</keyword>
<dbReference type="InterPro" id="IPR001134">
    <property type="entry name" value="Netrin_domain"/>
</dbReference>
<feature type="disulfide bond" evidence="13">
    <location>
        <begin position="159"/>
        <end position="206"/>
    </location>
</feature>
<evidence type="ECO:0000256" key="13">
    <source>
        <dbReference type="PIRSR" id="PIRSR601820-3"/>
    </source>
</evidence>
<dbReference type="InParanoid" id="W5NAT1"/>
<reference evidence="16" key="3">
    <citation type="submission" date="2025-09" db="UniProtKB">
        <authorList>
            <consortium name="Ensembl"/>
        </authorList>
    </citation>
    <scope>IDENTIFICATION</scope>
</reference>
<comment type="subcellular location">
    <subcellularLocation>
        <location evidence="1">Secreted</location>
    </subcellularLocation>
</comment>
<dbReference type="GeneTree" id="ENSGT00940000161081"/>
<evidence type="ECO:0000256" key="6">
    <source>
        <dbReference type="ARBA" id="ARBA00022690"/>
    </source>
</evidence>
<evidence type="ECO:0000256" key="7">
    <source>
        <dbReference type="ARBA" id="ARBA00022723"/>
    </source>
</evidence>
<dbReference type="Gene3D" id="3.90.370.10">
    <property type="entry name" value="Tissue inhibitor of metalloproteinase-1. Chain B, domain 1"/>
    <property type="match status" value="1"/>
</dbReference>
<dbReference type="GO" id="GO:0005615">
    <property type="term" value="C:extracellular space"/>
    <property type="evidence" value="ECO:0000318"/>
    <property type="project" value="GO_Central"/>
</dbReference>
<dbReference type="EMBL" id="AHAT01006711">
    <property type="status" value="NOT_ANNOTATED_CDS"/>
    <property type="molecule type" value="Genomic_DNA"/>
</dbReference>
<feature type="disulfide bond" evidence="13">
    <location>
        <begin position="164"/>
        <end position="169"/>
    </location>
</feature>
<keyword evidence="10" id="KW-0481">Metalloenzyme inhibitor</keyword>
<dbReference type="eggNOG" id="KOG4745">
    <property type="taxonomic scope" value="Eukaryota"/>
</dbReference>
<comment type="similarity">
    <text evidence="2">Belongs to the protease inhibitor I35 (TIMP) family.</text>
</comment>
<dbReference type="SUPFAM" id="SSF50242">
    <property type="entry name" value="TIMP-like"/>
    <property type="match status" value="1"/>
</dbReference>
<evidence type="ECO:0000256" key="9">
    <source>
        <dbReference type="ARBA" id="ARBA00023157"/>
    </source>
</evidence>
<evidence type="ECO:0000256" key="8">
    <source>
        <dbReference type="ARBA" id="ARBA00022833"/>
    </source>
</evidence>
<keyword evidence="6" id="KW-0646">Protease inhibitor</keyword>